<evidence type="ECO:0000256" key="1">
    <source>
        <dbReference type="SAM" id="Phobius"/>
    </source>
</evidence>
<dbReference type="RefSeq" id="WP_168186092.1">
    <property type="nucleotide sequence ID" value="NZ_JBAJNQ010000039.1"/>
</dbReference>
<dbReference type="GO" id="GO:0015937">
    <property type="term" value="P:coenzyme A biosynthetic process"/>
    <property type="evidence" value="ECO:0007669"/>
    <property type="project" value="TreeGrafter"/>
</dbReference>
<dbReference type="AlphaFoldDB" id="A0AAJ6ALI9"/>
<dbReference type="Proteomes" id="UP001224674">
    <property type="component" value="Chromosome"/>
</dbReference>
<keyword evidence="4" id="KW-1185">Reference proteome</keyword>
<dbReference type="Gene3D" id="3.40.50.1950">
    <property type="entry name" value="Flavin prenyltransferase-like"/>
    <property type="match status" value="1"/>
</dbReference>
<dbReference type="PANTHER" id="PTHR14359:SF6">
    <property type="entry name" value="PHOSPHOPANTOTHENOYLCYSTEINE DECARBOXYLASE"/>
    <property type="match status" value="1"/>
</dbReference>
<keyword evidence="1" id="KW-1133">Transmembrane helix</keyword>
<name>A0AAJ6ALI9_9MICC</name>
<dbReference type="InterPro" id="IPR003382">
    <property type="entry name" value="Flavoprotein"/>
</dbReference>
<sequence length="207" mass="21974">MTSFDPQNHAKPPAALNLQRGQLLIVGTGAISVTFLPSWVNVLRTWYPQMSIRVVLTHSATALVSTRAIAAISGHSVAVQDGGASSPAVMHRALSAWADLVLVFPATSNFLSKLAHSMTDSMALMTCAVSPSPVVLVPSVPEKIWKAPSMVRNISLLKESGYWVHEPSAAVTAATRTGEFGGPADISSVVRLMSKTLETDPNTQKES</sequence>
<dbReference type="GO" id="GO:0004633">
    <property type="term" value="F:phosphopantothenoylcysteine decarboxylase activity"/>
    <property type="evidence" value="ECO:0007669"/>
    <property type="project" value="TreeGrafter"/>
</dbReference>
<feature type="domain" description="Flavoprotein" evidence="2">
    <location>
        <begin position="23"/>
        <end position="157"/>
    </location>
</feature>
<reference evidence="3 4" key="1">
    <citation type="submission" date="2023-03" db="EMBL/GenBank/DDBJ databases">
        <title>Complete genome sequences of several Auritidibacter ignavus strains isolated from ear infections.</title>
        <authorList>
            <person name="Baehr T."/>
            <person name="Baumhoegger A.M."/>
        </authorList>
    </citation>
    <scope>NUCLEOTIDE SEQUENCE [LARGE SCALE GENOMIC DNA]</scope>
    <source>
        <strain evidence="3 4">BABAE-6</strain>
    </source>
</reference>
<evidence type="ECO:0000259" key="2">
    <source>
        <dbReference type="Pfam" id="PF02441"/>
    </source>
</evidence>
<evidence type="ECO:0000313" key="3">
    <source>
        <dbReference type="EMBL" id="WGH94307.1"/>
    </source>
</evidence>
<dbReference type="Pfam" id="PF02441">
    <property type="entry name" value="Flavoprotein"/>
    <property type="match status" value="1"/>
</dbReference>
<dbReference type="SUPFAM" id="SSF52507">
    <property type="entry name" value="Homo-oligomeric flavin-containing Cys decarboxylases, HFCD"/>
    <property type="match status" value="1"/>
</dbReference>
<proteinExistence type="predicted"/>
<dbReference type="PANTHER" id="PTHR14359">
    <property type="entry name" value="HOMO-OLIGOMERIC FLAVIN CONTAINING CYS DECARBOXYLASE FAMILY"/>
    <property type="match status" value="1"/>
</dbReference>
<gene>
    <name evidence="3" type="ORF">QDX21_05830</name>
</gene>
<keyword evidence="1" id="KW-0472">Membrane</keyword>
<organism evidence="3 4">
    <name type="scientific">Auritidibacter ignavus</name>
    <dbReference type="NCBI Taxonomy" id="678932"/>
    <lineage>
        <taxon>Bacteria</taxon>
        <taxon>Bacillati</taxon>
        <taxon>Actinomycetota</taxon>
        <taxon>Actinomycetes</taxon>
        <taxon>Micrococcales</taxon>
        <taxon>Micrococcaceae</taxon>
        <taxon>Auritidibacter</taxon>
    </lineage>
</organism>
<evidence type="ECO:0000313" key="4">
    <source>
        <dbReference type="Proteomes" id="UP001224674"/>
    </source>
</evidence>
<accession>A0AAJ6ALI9</accession>
<dbReference type="InterPro" id="IPR036551">
    <property type="entry name" value="Flavin_trans-like"/>
</dbReference>
<dbReference type="EMBL" id="CP122566">
    <property type="protein sequence ID" value="WGH94307.1"/>
    <property type="molecule type" value="Genomic_DNA"/>
</dbReference>
<keyword evidence="1" id="KW-0812">Transmembrane</keyword>
<dbReference type="GO" id="GO:0010181">
    <property type="term" value="F:FMN binding"/>
    <property type="evidence" value="ECO:0007669"/>
    <property type="project" value="TreeGrafter"/>
</dbReference>
<protein>
    <submittedName>
        <fullName evidence="3">Flavoprotein</fullName>
    </submittedName>
</protein>
<dbReference type="GO" id="GO:0071513">
    <property type="term" value="C:phosphopantothenoylcysteine decarboxylase complex"/>
    <property type="evidence" value="ECO:0007669"/>
    <property type="project" value="TreeGrafter"/>
</dbReference>
<feature type="transmembrane region" description="Helical" evidence="1">
    <location>
        <begin position="23"/>
        <end position="43"/>
    </location>
</feature>